<protein>
    <submittedName>
        <fullName evidence="2">Lysophospholipase</fullName>
    </submittedName>
</protein>
<evidence type="ECO:0000313" key="3">
    <source>
        <dbReference type="Proteomes" id="UP000010471"/>
    </source>
</evidence>
<dbReference type="Pfam" id="PF12146">
    <property type="entry name" value="Hydrolase_4"/>
    <property type="match status" value="1"/>
</dbReference>
<dbReference type="AlphaFoldDB" id="K9W9Z3"/>
<organism evidence="2 3">
    <name type="scientific">Allocoleopsis franciscana PCC 7113</name>
    <dbReference type="NCBI Taxonomy" id="1173027"/>
    <lineage>
        <taxon>Bacteria</taxon>
        <taxon>Bacillati</taxon>
        <taxon>Cyanobacteriota</taxon>
        <taxon>Cyanophyceae</taxon>
        <taxon>Coleofasciculales</taxon>
        <taxon>Coleofasciculaceae</taxon>
        <taxon>Allocoleopsis</taxon>
        <taxon>Allocoleopsis franciscana</taxon>
    </lineage>
</organism>
<sequence length="307" mass="34464">MINSPDFVLFAQHGWADDSKAIASLARSLATPKTLIVAPDLGWIKTWIRIDPLIQKLEQLFLETIARYPKTPIRIIGHSMGGLIWLEVLSRHPEWWSQVHSLILIASPIGGADLARIFDPLGIGIGMARDLGINRREMAELIATAIPILIIAGDIDNGSDGTITIETTKFSGAKKFICLPALSHAVLKNHPEVVATIQNFWNNPQIPVDDRGTDFSTRLIQQLRLVPGITDAHRRDFYHSRVYIRFHNGITIRTWRNPLQVEHVFIGNNEGQCLYGGFVGWLHADGLRKTIEDIKKQYHDLCSAKVH</sequence>
<dbReference type="PANTHER" id="PTHR37946">
    <property type="entry name" value="SLL1969 PROTEIN"/>
    <property type="match status" value="1"/>
</dbReference>
<dbReference type="SUPFAM" id="SSF53474">
    <property type="entry name" value="alpha/beta-Hydrolases"/>
    <property type="match status" value="1"/>
</dbReference>
<dbReference type="STRING" id="1173027.Mic7113_0651"/>
<dbReference type="eggNOG" id="COG1075">
    <property type="taxonomic scope" value="Bacteria"/>
</dbReference>
<accession>K9W9Z3</accession>
<dbReference type="OrthoDB" id="528836at2"/>
<dbReference type="PANTHER" id="PTHR37946:SF1">
    <property type="entry name" value="SLL1969 PROTEIN"/>
    <property type="match status" value="1"/>
</dbReference>
<proteinExistence type="predicted"/>
<dbReference type="KEGG" id="mic:Mic7113_0651"/>
<dbReference type="EMBL" id="CP003630">
    <property type="protein sequence ID" value="AFZ16564.1"/>
    <property type="molecule type" value="Genomic_DNA"/>
</dbReference>
<dbReference type="InterPro" id="IPR029058">
    <property type="entry name" value="AB_hydrolase_fold"/>
</dbReference>
<feature type="domain" description="Serine aminopeptidase S33" evidence="1">
    <location>
        <begin position="5"/>
        <end position="110"/>
    </location>
</feature>
<dbReference type="Proteomes" id="UP000010471">
    <property type="component" value="Chromosome"/>
</dbReference>
<keyword evidence="3" id="KW-1185">Reference proteome</keyword>
<dbReference type="HOGENOM" id="CLU_079308_0_0_3"/>
<dbReference type="InterPro" id="IPR022742">
    <property type="entry name" value="Hydrolase_4"/>
</dbReference>
<gene>
    <name evidence="2" type="ORF">Mic7113_0651</name>
</gene>
<evidence type="ECO:0000313" key="2">
    <source>
        <dbReference type="EMBL" id="AFZ16564.1"/>
    </source>
</evidence>
<evidence type="ECO:0000259" key="1">
    <source>
        <dbReference type="Pfam" id="PF12146"/>
    </source>
</evidence>
<reference evidence="2 3" key="1">
    <citation type="submission" date="2012-06" db="EMBL/GenBank/DDBJ databases">
        <title>Finished chromosome of genome of Microcoleus sp. PCC 7113.</title>
        <authorList>
            <consortium name="US DOE Joint Genome Institute"/>
            <person name="Gugger M."/>
            <person name="Coursin T."/>
            <person name="Rippka R."/>
            <person name="Tandeau De Marsac N."/>
            <person name="Huntemann M."/>
            <person name="Wei C.-L."/>
            <person name="Han J."/>
            <person name="Detter J.C."/>
            <person name="Han C."/>
            <person name="Tapia R."/>
            <person name="Chen A."/>
            <person name="Kyrpides N."/>
            <person name="Mavromatis K."/>
            <person name="Markowitz V."/>
            <person name="Szeto E."/>
            <person name="Ivanova N."/>
            <person name="Pagani I."/>
            <person name="Pati A."/>
            <person name="Goodwin L."/>
            <person name="Nordberg H.P."/>
            <person name="Cantor M.N."/>
            <person name="Hua S.X."/>
            <person name="Woyke T."/>
            <person name="Kerfeld C.A."/>
        </authorList>
    </citation>
    <scope>NUCLEOTIDE SEQUENCE [LARGE SCALE GENOMIC DNA]</scope>
    <source>
        <strain evidence="2 3">PCC 7113</strain>
    </source>
</reference>
<dbReference type="RefSeq" id="WP_015180727.1">
    <property type="nucleotide sequence ID" value="NC_019738.1"/>
</dbReference>
<dbReference type="Gene3D" id="3.40.50.1820">
    <property type="entry name" value="alpha/beta hydrolase"/>
    <property type="match status" value="1"/>
</dbReference>
<name>K9W9Z3_9CYAN</name>